<dbReference type="RefSeq" id="WP_011077303.1">
    <property type="nucleotide sequence ID" value="NC_004432.1"/>
</dbReference>
<dbReference type="InterPro" id="IPR006935">
    <property type="entry name" value="Helicase/UvrB_N"/>
</dbReference>
<dbReference type="GO" id="GO:0016787">
    <property type="term" value="F:hydrolase activity"/>
    <property type="evidence" value="ECO:0007669"/>
    <property type="project" value="InterPro"/>
</dbReference>
<dbReference type="HOGENOM" id="CLU_959167_0_0_14"/>
<evidence type="ECO:0000259" key="1">
    <source>
        <dbReference type="Pfam" id="PF04851"/>
    </source>
</evidence>
<gene>
    <name evidence="2" type="ordered locus">MYPE4790</name>
</gene>
<dbReference type="Proteomes" id="UP000002522">
    <property type="component" value="Chromosome"/>
</dbReference>
<dbReference type="eggNOG" id="COG1061">
    <property type="taxonomic scope" value="Bacteria"/>
</dbReference>
<evidence type="ECO:0000313" key="3">
    <source>
        <dbReference type="Proteomes" id="UP000002522"/>
    </source>
</evidence>
<reference evidence="2 3" key="1">
    <citation type="journal article" date="2002" name="Nucleic Acids Res.">
        <title>The complete genomic sequence of Mycoplasma penetrans, an intracellular bacterial pathogen in humans.</title>
        <authorList>
            <person name="Sasaki Y."/>
            <person name="Ishikawa J."/>
            <person name="Yamashita A."/>
            <person name="Oshima K."/>
            <person name="Kenri T."/>
            <person name="Furuya K."/>
            <person name="Yoshino C."/>
            <person name="Horino A."/>
            <person name="Shiba T."/>
            <person name="Sasaki T."/>
            <person name="Hattori M."/>
        </authorList>
    </citation>
    <scope>NUCLEOTIDE SEQUENCE [LARGE SCALE GENOMIC DNA]</scope>
    <source>
        <strain evidence="2 3">HF-2</strain>
    </source>
</reference>
<accession>Q8EVT0</accession>
<dbReference type="EMBL" id="BA000026">
    <property type="protein sequence ID" value="BAC44269.1"/>
    <property type="molecule type" value="Genomic_DNA"/>
</dbReference>
<dbReference type="GO" id="GO:0003677">
    <property type="term" value="F:DNA binding"/>
    <property type="evidence" value="ECO:0007669"/>
    <property type="project" value="InterPro"/>
</dbReference>
<organism evidence="2 3">
    <name type="scientific">Malacoplasma penetrans (strain HF-2)</name>
    <name type="common">Mycoplasma penetrans</name>
    <dbReference type="NCBI Taxonomy" id="272633"/>
    <lineage>
        <taxon>Bacteria</taxon>
        <taxon>Bacillati</taxon>
        <taxon>Mycoplasmatota</taxon>
        <taxon>Mycoplasmoidales</taxon>
        <taxon>Mycoplasmoidaceae</taxon>
        <taxon>Malacoplasma</taxon>
    </lineage>
</organism>
<dbReference type="STRING" id="272633.gene:10731595"/>
<dbReference type="AlphaFoldDB" id="Q8EVT0"/>
<protein>
    <submittedName>
        <fullName evidence="2">Hypothetical ATP/GTP-binding protein</fullName>
    </submittedName>
</protein>
<proteinExistence type="predicted"/>
<dbReference type="GO" id="GO:0005524">
    <property type="term" value="F:ATP binding"/>
    <property type="evidence" value="ECO:0007669"/>
    <property type="project" value="InterPro"/>
</dbReference>
<keyword evidence="3" id="KW-1185">Reference proteome</keyword>
<dbReference type="InterPro" id="IPR027417">
    <property type="entry name" value="P-loop_NTPase"/>
</dbReference>
<feature type="domain" description="Helicase/UvrB N-terminal" evidence="1">
    <location>
        <begin position="1"/>
        <end position="193"/>
    </location>
</feature>
<dbReference type="SUPFAM" id="SSF52540">
    <property type="entry name" value="P-loop containing nucleoside triphosphate hydrolases"/>
    <property type="match status" value="1"/>
</dbReference>
<dbReference type="InParanoid" id="Q8EVT0"/>
<dbReference type="Gene3D" id="3.40.50.300">
    <property type="entry name" value="P-loop containing nucleotide triphosphate hydrolases"/>
    <property type="match status" value="1"/>
</dbReference>
<sequence length="290" mass="33444">MELTSVQNKAVKKIVNYYIENKEKFIYFNAPTGSGKTFMIANVISEILNFNLAKNKKSIFIVFTLSQAELPVQFDNKLKDYQKNLSTKFESIYQDSPSNTNIKSPDNEFDIKYEGYDVLVFGTSSFGKNRKFSELGKFKALIEELKNKGFEIIYIRDEAHIGDKRKNTNDGLDEQKLVIDEASFVIKMTATPDFNNNGANVFIKEKDLNNDDNNCYLLKTNHHWNINFESDIIDDDIILDTAIKTFKDIKNKYNIKSKESGKIINPAMLIQISSKNQFNEEIKESDKRID</sequence>
<name>Q8EVT0_MALP2</name>
<dbReference type="KEGG" id="mpe:MYPE4790"/>
<evidence type="ECO:0000313" key="2">
    <source>
        <dbReference type="EMBL" id="BAC44269.1"/>
    </source>
</evidence>
<dbReference type="Pfam" id="PF04851">
    <property type="entry name" value="ResIII"/>
    <property type="match status" value="1"/>
</dbReference>